<name>A0A0K1ZGF7_RALSL</name>
<sequence>MQATPPSRARWPRHAANVVLKLAYPAVILCAWHIGAPRYVGIVLLALLWVQRWIGTGSATARLRVLTRLDWALAGLLTCGSAAIAITDSETLLRLYPVMVNTALLLTFGATLRHGPSMVEKFARLRTPELPPRAVRYTRHVTQVWCGFFAVNALIAALVALYGSRQAWALYNGAIAYALVCLLIVGEIAYRNLVVRPHASGTEAA</sequence>
<accession>A0A0K1ZGF7</accession>
<organism evidence="1">
    <name type="scientific">Ralstonia solanacearum</name>
    <name type="common">Pseudomonas solanacearum</name>
    <dbReference type="NCBI Taxonomy" id="305"/>
    <lineage>
        <taxon>Bacteria</taxon>
        <taxon>Pseudomonadati</taxon>
        <taxon>Pseudomonadota</taxon>
        <taxon>Betaproteobacteria</taxon>
        <taxon>Burkholderiales</taxon>
        <taxon>Burkholderiaceae</taxon>
        <taxon>Ralstonia</taxon>
        <taxon>Ralstonia solanacearum species complex</taxon>
    </lineage>
</organism>
<dbReference type="AlphaFoldDB" id="A0A0K1ZGF7"/>
<dbReference type="EMBL" id="LN899827">
    <property type="protein sequence ID" value="CUV46113.1"/>
    <property type="molecule type" value="Genomic_DNA"/>
</dbReference>
<dbReference type="PATRIC" id="fig|305.92.peg.181"/>
<evidence type="ECO:0000313" key="1">
    <source>
        <dbReference type="EMBL" id="CUV46113.1"/>
    </source>
</evidence>
<reference evidence="1" key="1">
    <citation type="submission" date="2015-10" db="EMBL/GenBank/DDBJ databases">
        <authorList>
            <person name="Gilbert D.G."/>
        </authorList>
    </citation>
    <scope>NUCLEOTIDE SEQUENCE</scope>
    <source>
        <strain evidence="1">Phyl III-seqv23</strain>
    </source>
</reference>
<gene>
    <name evidence="1" type="ORF">TO10_v1_500051</name>
</gene>
<protein>
    <submittedName>
        <fullName evidence="1">Uncharacterized protein</fullName>
    </submittedName>
</protein>
<proteinExistence type="predicted"/>